<protein>
    <recommendedName>
        <fullName evidence="3">Uma2 family endonuclease</fullName>
    </recommendedName>
</protein>
<name>A0ABQ2LIB8_9ACTN</name>
<evidence type="ECO:0000313" key="2">
    <source>
        <dbReference type="Proteomes" id="UP000656881"/>
    </source>
</evidence>
<evidence type="ECO:0000313" key="1">
    <source>
        <dbReference type="EMBL" id="GGO35022.1"/>
    </source>
</evidence>
<evidence type="ECO:0008006" key="3">
    <source>
        <dbReference type="Google" id="ProtNLM"/>
    </source>
</evidence>
<dbReference type="EMBL" id="BMNG01000001">
    <property type="protein sequence ID" value="GGO35022.1"/>
    <property type="molecule type" value="Genomic_DNA"/>
</dbReference>
<sequence length="64" mass="6987">MVPVYLVLDMQAEEITAFWGPSPKGYRSRTTVRFGDTLHIPEPFAFDLDTADFAAPATGATAPQ</sequence>
<keyword evidence="2" id="KW-1185">Reference proteome</keyword>
<gene>
    <name evidence="1" type="ORF">GCM10012286_05070</name>
</gene>
<reference evidence="2" key="1">
    <citation type="journal article" date="2019" name="Int. J. Syst. Evol. Microbiol.">
        <title>The Global Catalogue of Microorganisms (GCM) 10K type strain sequencing project: providing services to taxonomists for standard genome sequencing and annotation.</title>
        <authorList>
            <consortium name="The Broad Institute Genomics Platform"/>
            <consortium name="The Broad Institute Genome Sequencing Center for Infectious Disease"/>
            <person name="Wu L."/>
            <person name="Ma J."/>
        </authorList>
    </citation>
    <scope>NUCLEOTIDE SEQUENCE [LARGE SCALE GENOMIC DNA]</scope>
    <source>
        <strain evidence="2">CGMCC 4.7349</strain>
    </source>
</reference>
<dbReference type="Proteomes" id="UP000656881">
    <property type="component" value="Unassembled WGS sequence"/>
</dbReference>
<dbReference type="RefSeq" id="WP_309143041.1">
    <property type="nucleotide sequence ID" value="NZ_JBEOVE010000018.1"/>
</dbReference>
<organism evidence="1 2">
    <name type="scientific">Streptomyces lasiicapitis</name>
    <dbReference type="NCBI Taxonomy" id="1923961"/>
    <lineage>
        <taxon>Bacteria</taxon>
        <taxon>Bacillati</taxon>
        <taxon>Actinomycetota</taxon>
        <taxon>Actinomycetes</taxon>
        <taxon>Kitasatosporales</taxon>
        <taxon>Streptomycetaceae</taxon>
        <taxon>Streptomyces</taxon>
    </lineage>
</organism>
<proteinExistence type="predicted"/>
<comment type="caution">
    <text evidence="1">The sequence shown here is derived from an EMBL/GenBank/DDBJ whole genome shotgun (WGS) entry which is preliminary data.</text>
</comment>
<accession>A0ABQ2LIB8</accession>